<feature type="domain" description="Reverse transcriptase" evidence="3">
    <location>
        <begin position="175"/>
        <end position="306"/>
    </location>
</feature>
<accession>A0AAE1W460</accession>
<feature type="compositionally biased region" description="Polar residues" evidence="1">
    <location>
        <begin position="762"/>
        <end position="780"/>
    </location>
</feature>
<dbReference type="PROSITE" id="PS51257">
    <property type="entry name" value="PROKAR_LIPOPROTEIN"/>
    <property type="match status" value="1"/>
</dbReference>
<keyword evidence="2" id="KW-1133">Transmembrane helix</keyword>
<feature type="transmembrane region" description="Helical" evidence="2">
    <location>
        <begin position="438"/>
        <end position="459"/>
    </location>
</feature>
<protein>
    <recommendedName>
        <fullName evidence="3">Reverse transcriptase domain-containing protein</fullName>
    </recommendedName>
</protein>
<dbReference type="Proteomes" id="UP001289374">
    <property type="component" value="Unassembled WGS sequence"/>
</dbReference>
<evidence type="ECO:0000259" key="3">
    <source>
        <dbReference type="Pfam" id="PF00078"/>
    </source>
</evidence>
<feature type="transmembrane region" description="Helical" evidence="2">
    <location>
        <begin position="581"/>
        <end position="610"/>
    </location>
</feature>
<organism evidence="4 5">
    <name type="scientific">Sesamum angolense</name>
    <dbReference type="NCBI Taxonomy" id="2727404"/>
    <lineage>
        <taxon>Eukaryota</taxon>
        <taxon>Viridiplantae</taxon>
        <taxon>Streptophyta</taxon>
        <taxon>Embryophyta</taxon>
        <taxon>Tracheophyta</taxon>
        <taxon>Spermatophyta</taxon>
        <taxon>Magnoliopsida</taxon>
        <taxon>eudicotyledons</taxon>
        <taxon>Gunneridae</taxon>
        <taxon>Pentapetalae</taxon>
        <taxon>asterids</taxon>
        <taxon>lamiids</taxon>
        <taxon>Lamiales</taxon>
        <taxon>Pedaliaceae</taxon>
        <taxon>Sesamum</taxon>
    </lineage>
</organism>
<keyword evidence="2" id="KW-0472">Membrane</keyword>
<dbReference type="AlphaFoldDB" id="A0AAE1W460"/>
<keyword evidence="5" id="KW-1185">Reference proteome</keyword>
<feature type="region of interest" description="Disordered" evidence="1">
    <location>
        <begin position="747"/>
        <end position="780"/>
    </location>
</feature>
<keyword evidence="2" id="KW-0812">Transmembrane</keyword>
<dbReference type="PANTHER" id="PTHR31635">
    <property type="entry name" value="REVERSE TRANSCRIPTASE DOMAIN-CONTAINING PROTEIN-RELATED"/>
    <property type="match status" value="1"/>
</dbReference>
<name>A0AAE1W460_9LAMI</name>
<comment type="caution">
    <text evidence="4">The sequence shown here is derived from an EMBL/GenBank/DDBJ whole genome shotgun (WGS) entry which is preliminary data.</text>
</comment>
<reference evidence="4" key="1">
    <citation type="submission" date="2020-06" db="EMBL/GenBank/DDBJ databases">
        <authorList>
            <person name="Li T."/>
            <person name="Hu X."/>
            <person name="Zhang T."/>
            <person name="Song X."/>
            <person name="Zhang H."/>
            <person name="Dai N."/>
            <person name="Sheng W."/>
            <person name="Hou X."/>
            <person name="Wei L."/>
        </authorList>
    </citation>
    <scope>NUCLEOTIDE SEQUENCE</scope>
    <source>
        <strain evidence="4">K16</strain>
        <tissue evidence="4">Leaf</tissue>
    </source>
</reference>
<evidence type="ECO:0000313" key="4">
    <source>
        <dbReference type="EMBL" id="KAK4386323.1"/>
    </source>
</evidence>
<reference evidence="4" key="2">
    <citation type="journal article" date="2024" name="Plant">
        <title>Genomic evolution and insights into agronomic trait innovations of Sesamum species.</title>
        <authorList>
            <person name="Miao H."/>
            <person name="Wang L."/>
            <person name="Qu L."/>
            <person name="Liu H."/>
            <person name="Sun Y."/>
            <person name="Le M."/>
            <person name="Wang Q."/>
            <person name="Wei S."/>
            <person name="Zheng Y."/>
            <person name="Lin W."/>
            <person name="Duan Y."/>
            <person name="Cao H."/>
            <person name="Xiong S."/>
            <person name="Wang X."/>
            <person name="Wei L."/>
            <person name="Li C."/>
            <person name="Ma Q."/>
            <person name="Ju M."/>
            <person name="Zhao R."/>
            <person name="Li G."/>
            <person name="Mu C."/>
            <person name="Tian Q."/>
            <person name="Mei H."/>
            <person name="Zhang T."/>
            <person name="Gao T."/>
            <person name="Zhang H."/>
        </authorList>
    </citation>
    <scope>NUCLEOTIDE SEQUENCE</scope>
    <source>
        <strain evidence="4">K16</strain>
    </source>
</reference>
<evidence type="ECO:0000256" key="2">
    <source>
        <dbReference type="SAM" id="Phobius"/>
    </source>
</evidence>
<dbReference type="SUPFAM" id="SSF56672">
    <property type="entry name" value="DNA/RNA polymerases"/>
    <property type="match status" value="1"/>
</dbReference>
<sequence>MRISSREGWVSIKQSAIAQTLFGCLRTSILILKLFGIMNNSSMLSLDQIYSTNLSGVLLSMLAVVDQKEETCGIVSSRLLQLMLKSLGSLVETLTSSCRLKKREEEPSQNLGKWRVLPTWFWNVVSLFYQVCWNIIAQNVLIAVQDFFCCTPMPKNFKATSIALIPKVLNPLVWTDYRPISLCNVSNKICSKIMNDRLSRILPRIIAPSQSGFVGGRLISDNILLAQELIHTLDEKRMYENVVYKLDMAKAYDRVQWQFLYNVLRKMGFNEKWIQLVKNCIEQCWFSVLVNGDKAGFFSSSRGLRQDNQLSYVGFESVNYYWLDGTWDKHRVDRVVPPNISEMICNIPILQAGDDIIKWKPTHDGTFSISSTWDLIREKRTGQRMLKDIWNSGITPTISTFASRLLHNWIPSGIVLIKEKYTGHWKDFREYFLYSPPALRFCFCYCFFVLAAYAAAFFLPLRSCDVDVVEWLLPMLLKTWFGCFLKIAIIVSVSVSALLLLVLIVCHNGLFLLLHPVAAQSCHVAAAIFLLRLATAATASLFCCCCCIPTPLLLCFAPVAAAFCFCYYCALLLLLRFATAAAAFCCCVLLLLQLHFANAAAVFCCCCSLLRGSNPMVRTGSLAREGTNSHNCGLIISSIKTNSTKEISDHDQVWNLIRLAVDSPSFERGSIVDHHQSPRLVVPNLLSPALTIFTNSLKRSQKIAPQLFAIGRAALSPPSDGGLLAESHRWNRLSTAHSPIRSKMAIEASSDVAPLAADSDESPPNSAESTQPSLPVQQKQ</sequence>
<evidence type="ECO:0000313" key="5">
    <source>
        <dbReference type="Proteomes" id="UP001289374"/>
    </source>
</evidence>
<evidence type="ECO:0000256" key="1">
    <source>
        <dbReference type="SAM" id="MobiDB-lite"/>
    </source>
</evidence>
<proteinExistence type="predicted"/>
<dbReference type="PANTHER" id="PTHR31635:SF196">
    <property type="entry name" value="REVERSE TRANSCRIPTASE DOMAIN-CONTAINING PROTEIN-RELATED"/>
    <property type="match status" value="1"/>
</dbReference>
<dbReference type="InterPro" id="IPR043502">
    <property type="entry name" value="DNA/RNA_pol_sf"/>
</dbReference>
<dbReference type="Pfam" id="PF00078">
    <property type="entry name" value="RVT_1"/>
    <property type="match status" value="1"/>
</dbReference>
<dbReference type="CDD" id="cd01650">
    <property type="entry name" value="RT_nLTR_like"/>
    <property type="match status" value="1"/>
</dbReference>
<feature type="transmembrane region" description="Helical" evidence="2">
    <location>
        <begin position="552"/>
        <end position="575"/>
    </location>
</feature>
<gene>
    <name evidence="4" type="ORF">Sango_2502900</name>
</gene>
<dbReference type="EMBL" id="JACGWL010000015">
    <property type="protein sequence ID" value="KAK4386323.1"/>
    <property type="molecule type" value="Genomic_DNA"/>
</dbReference>
<feature type="transmembrane region" description="Helical" evidence="2">
    <location>
        <begin position="524"/>
        <end position="545"/>
    </location>
</feature>
<dbReference type="InterPro" id="IPR000477">
    <property type="entry name" value="RT_dom"/>
</dbReference>